<dbReference type="Pfam" id="PF00653">
    <property type="entry name" value="BIR"/>
    <property type="match status" value="1"/>
</dbReference>
<dbReference type="GO" id="GO:0005634">
    <property type="term" value="C:nucleus"/>
    <property type="evidence" value="ECO:0007669"/>
    <property type="project" value="TreeGrafter"/>
</dbReference>
<proteinExistence type="predicted"/>
<dbReference type="EMBL" id="JADBJN010000002">
    <property type="protein sequence ID" value="KAG5676928.1"/>
    <property type="molecule type" value="Genomic_DNA"/>
</dbReference>
<organism evidence="1 2">
    <name type="scientific">Polypedilum vanderplanki</name>
    <name type="common">Sleeping chironomid midge</name>
    <dbReference type="NCBI Taxonomy" id="319348"/>
    <lineage>
        <taxon>Eukaryota</taxon>
        <taxon>Metazoa</taxon>
        <taxon>Ecdysozoa</taxon>
        <taxon>Arthropoda</taxon>
        <taxon>Hexapoda</taxon>
        <taxon>Insecta</taxon>
        <taxon>Pterygota</taxon>
        <taxon>Neoptera</taxon>
        <taxon>Endopterygota</taxon>
        <taxon>Diptera</taxon>
        <taxon>Nematocera</taxon>
        <taxon>Chironomoidea</taxon>
        <taxon>Chironomidae</taxon>
        <taxon>Chironominae</taxon>
        <taxon>Polypedilum</taxon>
        <taxon>Polypedilum</taxon>
    </lineage>
</organism>
<dbReference type="SMART" id="SM00238">
    <property type="entry name" value="BIR"/>
    <property type="match status" value="1"/>
</dbReference>
<protein>
    <submittedName>
        <fullName evidence="1">Uncharacterized protein</fullName>
    </submittedName>
</protein>
<dbReference type="InterPro" id="IPR001370">
    <property type="entry name" value="BIR_rpt"/>
</dbReference>
<name>A0A9J6C4Z9_POLVA</name>
<evidence type="ECO:0000313" key="1">
    <source>
        <dbReference type="EMBL" id="KAG5676928.1"/>
    </source>
</evidence>
<dbReference type="SUPFAM" id="SSF57924">
    <property type="entry name" value="Inhibitor of apoptosis (IAP) repeat"/>
    <property type="match status" value="1"/>
</dbReference>
<dbReference type="OrthoDB" id="8060683at2759"/>
<dbReference type="Gene3D" id="1.10.1170.10">
    <property type="entry name" value="Inhibitor Of Apoptosis Protein (2mihbC-IAP-1), Chain A"/>
    <property type="match status" value="1"/>
</dbReference>
<dbReference type="PANTHER" id="PTHR10044">
    <property type="entry name" value="INHIBITOR OF APOPTOSIS"/>
    <property type="match status" value="1"/>
</dbReference>
<dbReference type="GO" id="GO:0043027">
    <property type="term" value="F:cysteine-type endopeptidase inhibitor activity involved in apoptotic process"/>
    <property type="evidence" value="ECO:0007669"/>
    <property type="project" value="TreeGrafter"/>
</dbReference>
<dbReference type="GO" id="GO:0051726">
    <property type="term" value="P:regulation of cell cycle"/>
    <property type="evidence" value="ECO:0007669"/>
    <property type="project" value="TreeGrafter"/>
</dbReference>
<dbReference type="GO" id="GO:0043066">
    <property type="term" value="P:negative regulation of apoptotic process"/>
    <property type="evidence" value="ECO:0007669"/>
    <property type="project" value="TreeGrafter"/>
</dbReference>
<dbReference type="PROSITE" id="PS50143">
    <property type="entry name" value="BIR_REPEAT_2"/>
    <property type="match status" value="1"/>
</dbReference>
<dbReference type="AlphaFoldDB" id="A0A9J6C4Z9"/>
<dbReference type="Proteomes" id="UP001107558">
    <property type="component" value="Chromosome 2"/>
</dbReference>
<reference evidence="1" key="1">
    <citation type="submission" date="2021-03" db="EMBL/GenBank/DDBJ databases">
        <title>Chromosome level genome of the anhydrobiotic midge Polypedilum vanderplanki.</title>
        <authorList>
            <person name="Yoshida Y."/>
            <person name="Kikawada T."/>
            <person name="Gusev O."/>
        </authorList>
    </citation>
    <scope>NUCLEOTIDE SEQUENCE</scope>
    <source>
        <strain evidence="1">NIAS01</strain>
        <tissue evidence="1">Whole body or cell culture</tissue>
    </source>
</reference>
<sequence length="130" mass="15467">MTSVRRRSLINFISIPHSVQDELINLDSYNLYKEIDRQKSFVENHWSNQFVKYEDLAQIGFYFLRRPDIVCCRFCDVVLGEFEENDIPLKEHLKFSPNCPLLLKRFTKNIPINQSKLDKILPEKLPDEYG</sequence>
<gene>
    <name evidence="1" type="ORF">PVAND_006725</name>
</gene>
<evidence type="ECO:0000313" key="2">
    <source>
        <dbReference type="Proteomes" id="UP001107558"/>
    </source>
</evidence>
<accession>A0A9J6C4Z9</accession>
<dbReference type="CDD" id="cd00022">
    <property type="entry name" value="BIR"/>
    <property type="match status" value="1"/>
</dbReference>
<dbReference type="GO" id="GO:0005737">
    <property type="term" value="C:cytoplasm"/>
    <property type="evidence" value="ECO:0007669"/>
    <property type="project" value="TreeGrafter"/>
</dbReference>
<comment type="caution">
    <text evidence="1">The sequence shown here is derived from an EMBL/GenBank/DDBJ whole genome shotgun (WGS) entry which is preliminary data.</text>
</comment>
<dbReference type="PANTHER" id="PTHR10044:SF139">
    <property type="entry name" value="DEATH-ASSOCIATED INHIBITOR OF APOPTOSIS 2"/>
    <property type="match status" value="1"/>
</dbReference>
<dbReference type="InterPro" id="IPR050784">
    <property type="entry name" value="IAP"/>
</dbReference>
<keyword evidence="2" id="KW-1185">Reference proteome</keyword>